<feature type="transmembrane region" description="Helical" evidence="9">
    <location>
        <begin position="263"/>
        <end position="292"/>
    </location>
</feature>
<name>A0A1G2PJM8_TERXR</name>
<dbReference type="InterPro" id="IPR011527">
    <property type="entry name" value="ABC1_TM_dom"/>
</dbReference>
<dbReference type="Gene3D" id="1.20.1560.10">
    <property type="entry name" value="ABC transporter type 1, transmembrane domain"/>
    <property type="match status" value="1"/>
</dbReference>
<evidence type="ECO:0000256" key="7">
    <source>
        <dbReference type="ARBA" id="ARBA00023136"/>
    </source>
</evidence>
<keyword evidence="7 9" id="KW-0472">Membrane</keyword>
<dbReference type="InterPro" id="IPR027417">
    <property type="entry name" value="P-loop_NTPase"/>
</dbReference>
<feature type="domain" description="ABC transmembrane type-1" evidence="11">
    <location>
        <begin position="36"/>
        <end position="311"/>
    </location>
</feature>
<feature type="region of interest" description="Disordered" evidence="8">
    <location>
        <begin position="586"/>
        <end position="622"/>
    </location>
</feature>
<feature type="compositionally biased region" description="Acidic residues" evidence="8">
    <location>
        <begin position="589"/>
        <end position="605"/>
    </location>
</feature>
<sequence>MSRQQNPQAIRLATQHYLNQLKKDWRLSLPGMLLPGIGTILVAYTPPLIVATILTRFGRGQVPTLNELIPYLALIAGIWLFGEVIWRIAMHFILLVEGRGMNHLYVQAMDELLKKDLAFFHNNFAGSLTKKTVAYAKHYEGFIDTLVFNVVSSVPPLFFVAIVLWRYSFLLVFTLVGLMALTLLIVLPLIRRRQALVEVRESASNIVAGHVADTLSNIDAVRAFAREPFEAKTHTAKVDDYVAKAYASWNYQNRRIDVVTSPFYVLTNVAGLLIAIATGGSLPAVFLTFSYYSSFTRVMWEFNRIYRNLENHITEAAQFTELLLDPPAITDPENPKPFTFTKGDIEFRDVRFRYHATEGERLFDHFSLRIRDGEKVGLVGRSGGGKTTVTKLLLRLMDVEGGEILISGQNITEITQADLRSVIAYVPQDPFMFHRSIMENIRYGRLEASDEEIFEAARFAHAASFIEKLPQKYETRIGERGVKLSGGQRQRVALARAVVRNAPILVLDEATSALDSESEKLIQDALWRLMKNRTAIVIAHRLSTVQKMDRIIVLEEGKITGEGSHAELLARGGHYADLWAHQTGAFLQDDGDEDDQEEGPELEPEEPIRKDIARRNEKTAAR</sequence>
<dbReference type="Pfam" id="PF00664">
    <property type="entry name" value="ABC_membrane"/>
    <property type="match status" value="1"/>
</dbReference>
<dbReference type="GO" id="GO:0005886">
    <property type="term" value="C:plasma membrane"/>
    <property type="evidence" value="ECO:0007669"/>
    <property type="project" value="UniProtKB-SubCell"/>
</dbReference>
<feature type="transmembrane region" description="Helical" evidence="9">
    <location>
        <begin position="146"/>
        <end position="165"/>
    </location>
</feature>
<keyword evidence="4" id="KW-0547">Nucleotide-binding</keyword>
<dbReference type="SUPFAM" id="SSF90123">
    <property type="entry name" value="ABC transporter transmembrane region"/>
    <property type="match status" value="1"/>
</dbReference>
<evidence type="ECO:0000256" key="3">
    <source>
        <dbReference type="ARBA" id="ARBA00022692"/>
    </source>
</evidence>
<feature type="transmembrane region" description="Helical" evidence="9">
    <location>
        <begin position="32"/>
        <end position="57"/>
    </location>
</feature>
<evidence type="ECO:0000256" key="2">
    <source>
        <dbReference type="ARBA" id="ARBA00022448"/>
    </source>
</evidence>
<feature type="transmembrane region" description="Helical" evidence="9">
    <location>
        <begin position="171"/>
        <end position="190"/>
    </location>
</feature>
<feature type="compositionally biased region" description="Basic and acidic residues" evidence="8">
    <location>
        <begin position="606"/>
        <end position="622"/>
    </location>
</feature>
<dbReference type="EMBL" id="MHST01000019">
    <property type="protein sequence ID" value="OHA48534.1"/>
    <property type="molecule type" value="Genomic_DNA"/>
</dbReference>
<dbReference type="PANTHER" id="PTHR24221:SF654">
    <property type="entry name" value="ATP-BINDING CASSETTE SUB-FAMILY B MEMBER 6"/>
    <property type="match status" value="1"/>
</dbReference>
<gene>
    <name evidence="12" type="ORF">A2682_01355</name>
</gene>
<comment type="subcellular location">
    <subcellularLocation>
        <location evidence="1">Cell membrane</location>
        <topology evidence="1">Multi-pass membrane protein</topology>
    </subcellularLocation>
</comment>
<dbReference type="SMART" id="SM00382">
    <property type="entry name" value="AAA"/>
    <property type="match status" value="1"/>
</dbReference>
<dbReference type="FunFam" id="3.40.50.300:FF:000287">
    <property type="entry name" value="Multidrug ABC transporter ATP-binding protein"/>
    <property type="match status" value="1"/>
</dbReference>
<dbReference type="STRING" id="1802363.A2682_01355"/>
<feature type="transmembrane region" description="Helical" evidence="9">
    <location>
        <begin position="69"/>
        <end position="89"/>
    </location>
</feature>
<proteinExistence type="predicted"/>
<dbReference type="SUPFAM" id="SSF52540">
    <property type="entry name" value="P-loop containing nucleoside triphosphate hydrolases"/>
    <property type="match status" value="1"/>
</dbReference>
<evidence type="ECO:0000256" key="9">
    <source>
        <dbReference type="SAM" id="Phobius"/>
    </source>
</evidence>
<organism evidence="12 13">
    <name type="scientific">Terrybacteria sp. (strain RIFCSPHIGHO2_01_FULL_58_15)</name>
    <dbReference type="NCBI Taxonomy" id="1802363"/>
    <lineage>
        <taxon>Bacteria</taxon>
        <taxon>Candidatus Terryibacteriota</taxon>
    </lineage>
</organism>
<comment type="caution">
    <text evidence="12">The sequence shown here is derived from an EMBL/GenBank/DDBJ whole genome shotgun (WGS) entry which is preliminary data.</text>
</comment>
<dbReference type="GO" id="GO:0034040">
    <property type="term" value="F:ATPase-coupled lipid transmembrane transporter activity"/>
    <property type="evidence" value="ECO:0007669"/>
    <property type="project" value="TreeGrafter"/>
</dbReference>
<dbReference type="Pfam" id="PF00005">
    <property type="entry name" value="ABC_tran"/>
    <property type="match status" value="1"/>
</dbReference>
<dbReference type="Proteomes" id="UP000178690">
    <property type="component" value="Unassembled WGS sequence"/>
</dbReference>
<reference evidence="12 13" key="1">
    <citation type="journal article" date="2016" name="Nat. Commun.">
        <title>Thousands of microbial genomes shed light on interconnected biogeochemical processes in an aquifer system.</title>
        <authorList>
            <person name="Anantharaman K."/>
            <person name="Brown C.T."/>
            <person name="Hug L.A."/>
            <person name="Sharon I."/>
            <person name="Castelle C.J."/>
            <person name="Probst A.J."/>
            <person name="Thomas B.C."/>
            <person name="Singh A."/>
            <person name="Wilkins M.J."/>
            <person name="Karaoz U."/>
            <person name="Brodie E.L."/>
            <person name="Williams K.H."/>
            <person name="Hubbard S.S."/>
            <person name="Banfield J.F."/>
        </authorList>
    </citation>
    <scope>NUCLEOTIDE SEQUENCE [LARGE SCALE GENOMIC DNA]</scope>
    <source>
        <strain evidence="13">RIFCSPHIGHO2_01_FULL_58_15</strain>
    </source>
</reference>
<dbReference type="GO" id="GO:0140359">
    <property type="term" value="F:ABC-type transporter activity"/>
    <property type="evidence" value="ECO:0007669"/>
    <property type="project" value="InterPro"/>
</dbReference>
<dbReference type="PROSITE" id="PS50893">
    <property type="entry name" value="ABC_TRANSPORTER_2"/>
    <property type="match status" value="1"/>
</dbReference>
<dbReference type="GO" id="GO:0005524">
    <property type="term" value="F:ATP binding"/>
    <property type="evidence" value="ECO:0007669"/>
    <property type="project" value="UniProtKB-KW"/>
</dbReference>
<evidence type="ECO:0000256" key="1">
    <source>
        <dbReference type="ARBA" id="ARBA00004651"/>
    </source>
</evidence>
<protein>
    <submittedName>
        <fullName evidence="12">ABC transporter ATP-binding protein</fullName>
    </submittedName>
</protein>
<feature type="domain" description="ABC transporter" evidence="10">
    <location>
        <begin position="345"/>
        <end position="581"/>
    </location>
</feature>
<dbReference type="InterPro" id="IPR036640">
    <property type="entry name" value="ABC1_TM_sf"/>
</dbReference>
<keyword evidence="5 12" id="KW-0067">ATP-binding</keyword>
<evidence type="ECO:0000259" key="11">
    <source>
        <dbReference type="PROSITE" id="PS50929"/>
    </source>
</evidence>
<dbReference type="GO" id="GO:0016887">
    <property type="term" value="F:ATP hydrolysis activity"/>
    <property type="evidence" value="ECO:0007669"/>
    <property type="project" value="InterPro"/>
</dbReference>
<evidence type="ECO:0000313" key="13">
    <source>
        <dbReference type="Proteomes" id="UP000178690"/>
    </source>
</evidence>
<keyword evidence="3 9" id="KW-0812">Transmembrane</keyword>
<dbReference type="PROSITE" id="PS00211">
    <property type="entry name" value="ABC_TRANSPORTER_1"/>
    <property type="match status" value="1"/>
</dbReference>
<dbReference type="PROSITE" id="PS50929">
    <property type="entry name" value="ABC_TM1F"/>
    <property type="match status" value="1"/>
</dbReference>
<dbReference type="InterPro" id="IPR003593">
    <property type="entry name" value="AAA+_ATPase"/>
</dbReference>
<keyword evidence="2" id="KW-0813">Transport</keyword>
<evidence type="ECO:0000256" key="8">
    <source>
        <dbReference type="SAM" id="MobiDB-lite"/>
    </source>
</evidence>
<dbReference type="Gene3D" id="3.40.50.300">
    <property type="entry name" value="P-loop containing nucleotide triphosphate hydrolases"/>
    <property type="match status" value="1"/>
</dbReference>
<evidence type="ECO:0000256" key="6">
    <source>
        <dbReference type="ARBA" id="ARBA00022989"/>
    </source>
</evidence>
<evidence type="ECO:0000259" key="10">
    <source>
        <dbReference type="PROSITE" id="PS50893"/>
    </source>
</evidence>
<dbReference type="InterPro" id="IPR039421">
    <property type="entry name" value="Type_1_exporter"/>
</dbReference>
<accession>A0A1G2PJM8</accession>
<evidence type="ECO:0000256" key="4">
    <source>
        <dbReference type="ARBA" id="ARBA00022741"/>
    </source>
</evidence>
<keyword evidence="6 9" id="KW-1133">Transmembrane helix</keyword>
<dbReference type="InterPro" id="IPR017871">
    <property type="entry name" value="ABC_transporter-like_CS"/>
</dbReference>
<evidence type="ECO:0000256" key="5">
    <source>
        <dbReference type="ARBA" id="ARBA00022840"/>
    </source>
</evidence>
<dbReference type="AlphaFoldDB" id="A0A1G2PJM8"/>
<dbReference type="PANTHER" id="PTHR24221">
    <property type="entry name" value="ATP-BINDING CASSETTE SUB-FAMILY B"/>
    <property type="match status" value="1"/>
</dbReference>
<dbReference type="InterPro" id="IPR003439">
    <property type="entry name" value="ABC_transporter-like_ATP-bd"/>
</dbReference>
<evidence type="ECO:0000313" key="12">
    <source>
        <dbReference type="EMBL" id="OHA48534.1"/>
    </source>
</evidence>